<name>A0ABS8ZEV6_9PSEU</name>
<protein>
    <submittedName>
        <fullName evidence="2">Uncharacterized protein</fullName>
    </submittedName>
</protein>
<reference evidence="2 3" key="1">
    <citation type="submission" date="2021-12" db="EMBL/GenBank/DDBJ databases">
        <title>Genome sequence of Kibdelosporangium philippinense ATCC 49844.</title>
        <authorList>
            <person name="Fedorov E.A."/>
            <person name="Omeragic M."/>
            <person name="Shalygina K.F."/>
            <person name="Maclea K.S."/>
        </authorList>
    </citation>
    <scope>NUCLEOTIDE SEQUENCE [LARGE SCALE GENOMIC DNA]</scope>
    <source>
        <strain evidence="2 3">ATCC 49844</strain>
    </source>
</reference>
<evidence type="ECO:0000256" key="1">
    <source>
        <dbReference type="SAM" id="Phobius"/>
    </source>
</evidence>
<accession>A0ABS8ZEV6</accession>
<feature type="transmembrane region" description="Helical" evidence="1">
    <location>
        <begin position="52"/>
        <end position="74"/>
    </location>
</feature>
<dbReference type="RefSeq" id="WP_233727187.1">
    <property type="nucleotide sequence ID" value="NZ_JAJVCN010000002.1"/>
</dbReference>
<feature type="transmembrane region" description="Helical" evidence="1">
    <location>
        <begin position="106"/>
        <end position="127"/>
    </location>
</feature>
<dbReference type="Proteomes" id="UP001521150">
    <property type="component" value="Unassembled WGS sequence"/>
</dbReference>
<comment type="caution">
    <text evidence="2">The sequence shown here is derived from an EMBL/GenBank/DDBJ whole genome shotgun (WGS) entry which is preliminary data.</text>
</comment>
<organism evidence="2 3">
    <name type="scientific">Kibdelosporangium philippinense</name>
    <dbReference type="NCBI Taxonomy" id="211113"/>
    <lineage>
        <taxon>Bacteria</taxon>
        <taxon>Bacillati</taxon>
        <taxon>Actinomycetota</taxon>
        <taxon>Actinomycetes</taxon>
        <taxon>Pseudonocardiales</taxon>
        <taxon>Pseudonocardiaceae</taxon>
        <taxon>Kibdelosporangium</taxon>
    </lineage>
</organism>
<evidence type="ECO:0000313" key="2">
    <source>
        <dbReference type="EMBL" id="MCE7005623.1"/>
    </source>
</evidence>
<keyword evidence="1" id="KW-0812">Transmembrane</keyword>
<sequence length="135" mass="14283">MRTVLATLVGAVMSLVPWAAGLLRPRLAVDSCAGDFLSCLFAKSSVAVIDVVLGVLFPLVLTLAFVPVVSWLLLRLMRVEAAGVITTGAVVLVLASWLVARPAFPSVAATIMFAVCYLVAEVSVSWIRARRARSG</sequence>
<feature type="transmembrane region" description="Helical" evidence="1">
    <location>
        <begin position="81"/>
        <end position="100"/>
    </location>
</feature>
<keyword evidence="1" id="KW-1133">Transmembrane helix</keyword>
<keyword evidence="3" id="KW-1185">Reference proteome</keyword>
<gene>
    <name evidence="2" type="ORF">LWC34_22745</name>
</gene>
<dbReference type="EMBL" id="JAJVCN010000002">
    <property type="protein sequence ID" value="MCE7005623.1"/>
    <property type="molecule type" value="Genomic_DNA"/>
</dbReference>
<evidence type="ECO:0000313" key="3">
    <source>
        <dbReference type="Proteomes" id="UP001521150"/>
    </source>
</evidence>
<keyword evidence="1" id="KW-0472">Membrane</keyword>
<proteinExistence type="predicted"/>